<protein>
    <recommendedName>
        <fullName evidence="11">Protein kinase domain-containing protein</fullName>
    </recommendedName>
</protein>
<dbReference type="GO" id="GO:0005886">
    <property type="term" value="C:plasma membrane"/>
    <property type="evidence" value="ECO:0007669"/>
    <property type="project" value="TreeGrafter"/>
</dbReference>
<dbReference type="GO" id="GO:0007166">
    <property type="term" value="P:cell surface receptor signaling pathway"/>
    <property type="evidence" value="ECO:0007669"/>
    <property type="project" value="InterPro"/>
</dbReference>
<dbReference type="SUPFAM" id="SSF56112">
    <property type="entry name" value="Protein kinase-like (PK-like)"/>
    <property type="match status" value="1"/>
</dbReference>
<dbReference type="PaxDb" id="65489-OBART04G09210.1"/>
<dbReference type="SMART" id="SM00220">
    <property type="entry name" value="S_TKc"/>
    <property type="match status" value="1"/>
</dbReference>
<evidence type="ECO:0000313" key="13">
    <source>
        <dbReference type="Proteomes" id="UP000026960"/>
    </source>
</evidence>
<evidence type="ECO:0000256" key="9">
    <source>
        <dbReference type="PROSITE-ProRule" id="PRU10141"/>
    </source>
</evidence>
<dbReference type="HOGENOM" id="CLU_000288_43_0_1"/>
<dbReference type="GO" id="GO:0004674">
    <property type="term" value="F:protein serine/threonine kinase activity"/>
    <property type="evidence" value="ECO:0007669"/>
    <property type="project" value="TreeGrafter"/>
</dbReference>
<dbReference type="AlphaFoldDB" id="A0A0D3FUQ6"/>
<dbReference type="Gene3D" id="3.30.200.20">
    <property type="entry name" value="Phosphorylase Kinase, domain 1"/>
    <property type="match status" value="1"/>
</dbReference>
<dbReference type="PROSITE" id="PS00107">
    <property type="entry name" value="PROTEIN_KINASE_ATP"/>
    <property type="match status" value="1"/>
</dbReference>
<dbReference type="InterPro" id="IPR025287">
    <property type="entry name" value="WAK_GUB"/>
</dbReference>
<evidence type="ECO:0000256" key="1">
    <source>
        <dbReference type="ARBA" id="ARBA00004479"/>
    </source>
</evidence>
<keyword evidence="10" id="KW-0472">Membrane</keyword>
<keyword evidence="13" id="KW-1185">Reference proteome</keyword>
<feature type="transmembrane region" description="Helical" evidence="10">
    <location>
        <begin position="340"/>
        <end position="363"/>
    </location>
</feature>
<reference evidence="12" key="1">
    <citation type="journal article" date="2009" name="Rice">
        <title>De Novo Next Generation Sequencing of Plant Genomes.</title>
        <authorList>
            <person name="Rounsley S."/>
            <person name="Marri P.R."/>
            <person name="Yu Y."/>
            <person name="He R."/>
            <person name="Sisneros N."/>
            <person name="Goicoechea J.L."/>
            <person name="Lee S.J."/>
            <person name="Angelova A."/>
            <person name="Kudrna D."/>
            <person name="Luo M."/>
            <person name="Affourtit J."/>
            <person name="Desany B."/>
            <person name="Knight J."/>
            <person name="Niazi F."/>
            <person name="Egholm M."/>
            <person name="Wing R.A."/>
        </authorList>
    </citation>
    <scope>NUCLEOTIDE SEQUENCE [LARGE SCALE GENOMIC DNA]</scope>
    <source>
        <strain evidence="12">cv. IRGC 105608</strain>
    </source>
</reference>
<evidence type="ECO:0000256" key="10">
    <source>
        <dbReference type="SAM" id="Phobius"/>
    </source>
</evidence>
<dbReference type="EnsemblPlants" id="OBART04G09210.1">
    <property type="protein sequence ID" value="OBART04G09210.1"/>
    <property type="gene ID" value="OBART04G09210"/>
</dbReference>
<evidence type="ECO:0000313" key="12">
    <source>
        <dbReference type="EnsemblPlants" id="OBART04G09210.1"/>
    </source>
</evidence>
<dbReference type="GO" id="GO:0030247">
    <property type="term" value="F:polysaccharide binding"/>
    <property type="evidence" value="ECO:0007669"/>
    <property type="project" value="InterPro"/>
</dbReference>
<comment type="subcellular location">
    <subcellularLocation>
        <location evidence="1">Membrane</location>
        <topology evidence="1">Single-pass type I membrane protein</topology>
    </subcellularLocation>
</comment>
<keyword evidence="4 9" id="KW-0547">Nucleotide-binding</keyword>
<evidence type="ECO:0000256" key="7">
    <source>
        <dbReference type="ARBA" id="ARBA00023157"/>
    </source>
</evidence>
<keyword evidence="5" id="KW-0418">Kinase</keyword>
<dbReference type="Gene3D" id="1.10.510.10">
    <property type="entry name" value="Transferase(Phosphotransferase) domain 1"/>
    <property type="match status" value="1"/>
</dbReference>
<dbReference type="Proteomes" id="UP000026960">
    <property type="component" value="Chromosome 4"/>
</dbReference>
<dbReference type="eggNOG" id="ENOG502SHCY">
    <property type="taxonomic scope" value="Eukaryota"/>
</dbReference>
<keyword evidence="6 9" id="KW-0067">ATP-binding</keyword>
<dbReference type="Pfam" id="PF00069">
    <property type="entry name" value="Pkinase"/>
    <property type="match status" value="1"/>
</dbReference>
<keyword evidence="10" id="KW-0812">Transmembrane</keyword>
<keyword evidence="2" id="KW-0808">Transferase</keyword>
<evidence type="ECO:0000259" key="11">
    <source>
        <dbReference type="PROSITE" id="PS50011"/>
    </source>
</evidence>
<evidence type="ECO:0000256" key="3">
    <source>
        <dbReference type="ARBA" id="ARBA00022729"/>
    </source>
</evidence>
<keyword evidence="3" id="KW-0732">Signal</keyword>
<dbReference type="GO" id="GO:0005524">
    <property type="term" value="F:ATP binding"/>
    <property type="evidence" value="ECO:0007669"/>
    <property type="project" value="UniProtKB-UniRule"/>
</dbReference>
<keyword evidence="10" id="KW-1133">Transmembrane helix</keyword>
<dbReference type="STRING" id="65489.A0A0D3FUQ6"/>
<dbReference type="PROSITE" id="PS00108">
    <property type="entry name" value="PROTEIN_KINASE_ST"/>
    <property type="match status" value="1"/>
</dbReference>
<dbReference type="InterPro" id="IPR000719">
    <property type="entry name" value="Prot_kinase_dom"/>
</dbReference>
<feature type="domain" description="Protein kinase" evidence="11">
    <location>
        <begin position="329"/>
        <end position="661"/>
    </location>
</feature>
<evidence type="ECO:0000256" key="4">
    <source>
        <dbReference type="ARBA" id="ARBA00022741"/>
    </source>
</evidence>
<dbReference type="FunFam" id="1.10.510.10:FF:000084">
    <property type="entry name" value="Wall-associated receptor kinase 2"/>
    <property type="match status" value="1"/>
</dbReference>
<accession>A0A0D3FUQ6</accession>
<dbReference type="PROSITE" id="PS50011">
    <property type="entry name" value="PROTEIN_KINASE_DOM"/>
    <property type="match status" value="1"/>
</dbReference>
<evidence type="ECO:0000256" key="6">
    <source>
        <dbReference type="ARBA" id="ARBA00022840"/>
    </source>
</evidence>
<evidence type="ECO:0000256" key="5">
    <source>
        <dbReference type="ARBA" id="ARBA00022777"/>
    </source>
</evidence>
<dbReference type="PANTHER" id="PTHR27005:SF412">
    <property type="entry name" value="OS04G0307900 PROTEIN"/>
    <property type="match status" value="1"/>
</dbReference>
<keyword evidence="7" id="KW-1015">Disulfide bond</keyword>
<dbReference type="Pfam" id="PF13947">
    <property type="entry name" value="GUB_WAK_bind"/>
    <property type="match status" value="1"/>
</dbReference>
<evidence type="ECO:0000256" key="8">
    <source>
        <dbReference type="ARBA" id="ARBA00023180"/>
    </source>
</evidence>
<organism evidence="12">
    <name type="scientific">Oryza barthii</name>
    <dbReference type="NCBI Taxonomy" id="65489"/>
    <lineage>
        <taxon>Eukaryota</taxon>
        <taxon>Viridiplantae</taxon>
        <taxon>Streptophyta</taxon>
        <taxon>Embryophyta</taxon>
        <taxon>Tracheophyta</taxon>
        <taxon>Spermatophyta</taxon>
        <taxon>Magnoliopsida</taxon>
        <taxon>Liliopsida</taxon>
        <taxon>Poales</taxon>
        <taxon>Poaceae</taxon>
        <taxon>BOP clade</taxon>
        <taxon>Oryzoideae</taxon>
        <taxon>Oryzeae</taxon>
        <taxon>Oryzinae</taxon>
        <taxon>Oryza</taxon>
    </lineage>
</organism>
<evidence type="ECO:0000256" key="2">
    <source>
        <dbReference type="ARBA" id="ARBA00022679"/>
    </source>
</evidence>
<reference evidence="12" key="2">
    <citation type="submission" date="2015-03" db="UniProtKB">
        <authorList>
            <consortium name="EnsemblPlants"/>
        </authorList>
    </citation>
    <scope>IDENTIFICATION</scope>
</reference>
<dbReference type="InterPro" id="IPR008271">
    <property type="entry name" value="Ser/Thr_kinase_AS"/>
</dbReference>
<name>A0A0D3FUQ6_9ORYZ</name>
<dbReference type="InterPro" id="IPR011009">
    <property type="entry name" value="Kinase-like_dom_sf"/>
</dbReference>
<keyword evidence="8" id="KW-0325">Glycoprotein</keyword>
<sequence length="708" mass="79576">MANAKTVFWSSSSPKSLGDSFDAKVSGLSFSGCDFDVYWLNHPSKRGMASCTATCPDGERTDMVAAKENCNGNGCCLILFGDTWFDSPSTAKFKFVRRGEVNLESHHNRSLLWETINAYPWEYITWRIVDHPDCVSAPTRAFAKTWWTFGNYGYNCKCRNGYRGNPYILDGCSPDNGYSPFQQKSNCIRHCGNISVPFPFGLEEGCYARIQFYLSCQNATSSTLVLDDGYGSTYNVTNISVDNGLIEYIGPKTASEVEIYTPDDDWPQSLYVRVGTPVVSVQWVAAHLTCQDAKRNSSGYACISTNSECITSNPSDRYVGYRCKYAQGYQGNPYIRNGCVGIAIGLSVGFGILLFCLSGGFIIRRCRNDIQKQVKRKYFEKNKGLLLEQLICSNEKPSENKIFPLEELQKATNNFDPTRIIGIGGHGIVYKGILSDQRVVAIKKPKIIKEGEINQFINEYMTIPNGSLFGIIHADRSNEEFLSWGDCIRIATEAARALYYLHSAASWSVFHRDVKSSNILLDGNYTAMVSDFGASRLIPFDQSHVITNIQGTFGYLDPEYYYTGQLNEKSDVYSFGVVLVELLLRKEPIFTDESGSKKNLSNYFISEIKDRPIREIVASHVLEEATEDEINTIASLAEDCLRLRGEERPTMKEVEMKLHFLHNKVNVVQQSNNERHLLQPTRPPHHKAMTIDTGNKAILESSTCYNLE</sequence>
<dbReference type="PANTHER" id="PTHR27005">
    <property type="entry name" value="WALL-ASSOCIATED RECEPTOR KINASE-LIKE 21"/>
    <property type="match status" value="1"/>
</dbReference>
<dbReference type="InterPro" id="IPR045274">
    <property type="entry name" value="WAK-like"/>
</dbReference>
<feature type="binding site" evidence="9">
    <location>
        <position position="444"/>
    </location>
    <ligand>
        <name>ATP</name>
        <dbReference type="ChEBI" id="CHEBI:30616"/>
    </ligand>
</feature>
<dbReference type="Gramene" id="OBART04G09210.1">
    <property type="protein sequence ID" value="OBART04G09210.1"/>
    <property type="gene ID" value="OBART04G09210"/>
</dbReference>
<proteinExistence type="predicted"/>
<dbReference type="InterPro" id="IPR017441">
    <property type="entry name" value="Protein_kinase_ATP_BS"/>
</dbReference>